<gene>
    <name evidence="2" type="ORF">GIY09_01100</name>
</gene>
<dbReference type="Proteomes" id="UP000430975">
    <property type="component" value="Unassembled WGS sequence"/>
</dbReference>
<comment type="caution">
    <text evidence="2">The sequence shown here is derived from an EMBL/GenBank/DDBJ whole genome shotgun (WGS) entry which is preliminary data.</text>
</comment>
<proteinExistence type="predicted"/>
<dbReference type="SUPFAM" id="SSF47413">
    <property type="entry name" value="lambda repressor-like DNA-binding domains"/>
    <property type="match status" value="1"/>
</dbReference>
<dbReference type="EMBL" id="WJQS01000001">
    <property type="protein sequence ID" value="MRI84496.1"/>
    <property type="molecule type" value="Genomic_DNA"/>
</dbReference>
<organism evidence="2 3">
    <name type="scientific">Fundicoccus ignavus</name>
    <dbReference type="NCBI Taxonomy" id="2664442"/>
    <lineage>
        <taxon>Bacteria</taxon>
        <taxon>Bacillati</taxon>
        <taxon>Bacillota</taxon>
        <taxon>Bacilli</taxon>
        <taxon>Lactobacillales</taxon>
        <taxon>Aerococcaceae</taxon>
        <taxon>Fundicoccus</taxon>
    </lineage>
</organism>
<dbReference type="Pfam" id="PF21259">
    <property type="entry name" value="Rgg_C"/>
    <property type="match status" value="1"/>
</dbReference>
<reference evidence="2 3" key="1">
    <citation type="submission" date="2019-11" db="EMBL/GenBank/DDBJ databases">
        <title>Characterisation of Fundicoccus ignavus gen. nov. sp. nov., a novel genus of the family Aerococcaceae isolated from bulk tank milk.</title>
        <authorList>
            <person name="Siebert A."/>
            <person name="Huptas C."/>
            <person name="Wenning M."/>
            <person name="Scherer S."/>
            <person name="Doll E.V."/>
        </authorList>
    </citation>
    <scope>NUCLEOTIDE SEQUENCE [LARGE SCALE GENOMIC DNA]</scope>
    <source>
        <strain evidence="2 3">WS4759</strain>
    </source>
</reference>
<evidence type="ECO:0000313" key="3">
    <source>
        <dbReference type="Proteomes" id="UP000430975"/>
    </source>
</evidence>
<evidence type="ECO:0000259" key="1">
    <source>
        <dbReference type="Pfam" id="PF21259"/>
    </source>
</evidence>
<feature type="domain" description="HTH-type transcriptional regulator Rgg C-terminal" evidence="1">
    <location>
        <begin position="120"/>
        <end position="221"/>
    </location>
</feature>
<dbReference type="InterPro" id="IPR010982">
    <property type="entry name" value="Lambda_DNA-bd_dom_sf"/>
</dbReference>
<dbReference type="AlphaFoldDB" id="A0A6I2GBA1"/>
<evidence type="ECO:0000313" key="2">
    <source>
        <dbReference type="EMBL" id="MRI84496.1"/>
    </source>
</evidence>
<name>A0A6I2GBA1_9LACT</name>
<sequence length="290" mass="34130">MNDLTTKQALVEVLRKRKGFSMSEICGDYVSHSSYSRFINHQQLMSIDKLIYILKRMDLSFREATLFDHVIQAANEDWLLMERLLKEGELTEMAATVELFEAASYREYDAYGMMAIQIRLKMGGEVADKQIASLKKYLFQVHNWTYKEMYLFTYILDQVSTQIILLRVRRAFQRAADPYYIERNLNLIILLEAAHLELLKRQELTAAQEIFDKLDQLYVNKAYIGQQAFRTVNRLLHELITDEQPDTLPRLEALYHNFLLCEADFLALRLKSRYTALQTVYQLPDLTLEQ</sequence>
<dbReference type="RefSeq" id="WP_153862955.1">
    <property type="nucleotide sequence ID" value="NZ_WJQS01000001.1"/>
</dbReference>
<keyword evidence="3" id="KW-1185">Reference proteome</keyword>
<protein>
    <recommendedName>
        <fullName evidence="1">HTH-type transcriptional regulator Rgg C-terminal domain-containing protein</fullName>
    </recommendedName>
</protein>
<accession>A0A6I2GBA1</accession>
<dbReference type="InterPro" id="IPR010057">
    <property type="entry name" value="Transcription_activator_Rgg_C"/>
</dbReference>
<dbReference type="GO" id="GO:0003677">
    <property type="term" value="F:DNA binding"/>
    <property type="evidence" value="ECO:0007669"/>
    <property type="project" value="InterPro"/>
</dbReference>